<evidence type="ECO:0000313" key="9">
    <source>
        <dbReference type="EMBL" id="KAE9018099.1"/>
    </source>
</evidence>
<dbReference type="GO" id="GO:0005730">
    <property type="term" value="C:nucleolus"/>
    <property type="evidence" value="ECO:0007669"/>
    <property type="project" value="TreeGrafter"/>
</dbReference>
<dbReference type="InterPro" id="IPR008893">
    <property type="entry name" value="WGR_domain"/>
</dbReference>
<dbReference type="GO" id="GO:0003950">
    <property type="term" value="F:NAD+ poly-ADP-ribosyltransferase activity"/>
    <property type="evidence" value="ECO:0007669"/>
    <property type="project" value="UniProtKB-EC"/>
</dbReference>
<dbReference type="Proteomes" id="UP000435112">
    <property type="component" value="Unassembled WGS sequence"/>
</dbReference>
<gene>
    <name evidence="9" type="ORF">PR001_g14228</name>
    <name evidence="8" type="ORF">PR002_g14532</name>
    <name evidence="10" type="ORF">PR003_g14946</name>
</gene>
<proteinExistence type="predicted"/>
<dbReference type="OrthoDB" id="2017365at2759"/>
<evidence type="ECO:0000256" key="5">
    <source>
        <dbReference type="ARBA" id="ARBA00033987"/>
    </source>
</evidence>
<dbReference type="GO" id="GO:1990404">
    <property type="term" value="F:NAD+-protein mono-ADP-ribosyltransferase activity"/>
    <property type="evidence" value="ECO:0007669"/>
    <property type="project" value="TreeGrafter"/>
</dbReference>
<dbReference type="InterPro" id="IPR036930">
    <property type="entry name" value="WGR_dom_sf"/>
</dbReference>
<keyword evidence="12" id="KW-1185">Reference proteome</keyword>
<dbReference type="Proteomes" id="UP000429607">
    <property type="component" value="Unassembled WGS sequence"/>
</dbReference>
<evidence type="ECO:0000313" key="12">
    <source>
        <dbReference type="Proteomes" id="UP000434957"/>
    </source>
</evidence>
<dbReference type="GO" id="GO:0070212">
    <property type="term" value="P:protein poly-ADP-ribosylation"/>
    <property type="evidence" value="ECO:0007669"/>
    <property type="project" value="TreeGrafter"/>
</dbReference>
<evidence type="ECO:0000259" key="7">
    <source>
        <dbReference type="PROSITE" id="PS51977"/>
    </source>
</evidence>
<evidence type="ECO:0000256" key="2">
    <source>
        <dbReference type="ARBA" id="ARBA00022676"/>
    </source>
</evidence>
<sequence>MTSTASIVDPQSSCCAEAELYRVCCTFTNDGVDDCTRLTLTDDAGRGWCALELHAQPDSSFGTYGSNKFYMGQLIVDHGQFLVFRKWGRLGAKTPQSSVKTYYDVEAAEEAFSKTFQSKSGNEWPLTKAFESKKGKYSLVELDDGEPEPADDAAAEEEKREKVASKLPQDVQNIVKVSEIPKQFCTSKK</sequence>
<dbReference type="EMBL" id="QXFU01001013">
    <property type="protein sequence ID" value="KAE9013350.1"/>
    <property type="molecule type" value="Genomic_DNA"/>
</dbReference>
<organism evidence="9 11">
    <name type="scientific">Phytophthora rubi</name>
    <dbReference type="NCBI Taxonomy" id="129364"/>
    <lineage>
        <taxon>Eukaryota</taxon>
        <taxon>Sar</taxon>
        <taxon>Stramenopiles</taxon>
        <taxon>Oomycota</taxon>
        <taxon>Peronosporomycetes</taxon>
        <taxon>Peronosporales</taxon>
        <taxon>Peronosporaceae</taxon>
        <taxon>Phytophthora</taxon>
    </lineage>
</organism>
<keyword evidence="4" id="KW-0520">NAD</keyword>
<dbReference type="AlphaFoldDB" id="A0A6A3LG74"/>
<dbReference type="Gene3D" id="2.20.140.10">
    <property type="entry name" value="WGR domain"/>
    <property type="match status" value="1"/>
</dbReference>
<dbReference type="EC" id="2.4.2.30" evidence="1"/>
<feature type="domain" description="WGR" evidence="7">
    <location>
        <begin position="28"/>
        <end position="137"/>
    </location>
</feature>
<feature type="compositionally biased region" description="Acidic residues" evidence="6">
    <location>
        <begin position="141"/>
        <end position="155"/>
    </location>
</feature>
<feature type="region of interest" description="Disordered" evidence="6">
    <location>
        <begin position="141"/>
        <end position="165"/>
    </location>
</feature>
<reference evidence="11 13" key="1">
    <citation type="submission" date="2018-09" db="EMBL/GenBank/DDBJ databases">
        <title>Genomic investigation of the strawberry pathogen Phytophthora fragariae indicates pathogenicity is determined by transcriptional variation in three key races.</title>
        <authorList>
            <person name="Adams T.M."/>
            <person name="Armitage A.D."/>
            <person name="Sobczyk M.K."/>
            <person name="Bates H.J."/>
            <person name="Dunwell J.M."/>
            <person name="Nellist C.F."/>
            <person name="Harrison R.J."/>
        </authorList>
    </citation>
    <scope>NUCLEOTIDE SEQUENCE [LARGE SCALE GENOMIC DNA]</scope>
    <source>
        <strain evidence="9 11">SCRP249</strain>
        <strain evidence="8 13">SCRP324</strain>
        <strain evidence="10 12">SCRP333</strain>
    </source>
</reference>
<dbReference type="InterPro" id="IPR050800">
    <property type="entry name" value="ARTD/PARP"/>
</dbReference>
<dbReference type="PANTHER" id="PTHR10459">
    <property type="entry name" value="DNA LIGASE"/>
    <property type="match status" value="1"/>
</dbReference>
<dbReference type="PROSITE" id="PS51977">
    <property type="entry name" value="WGR"/>
    <property type="match status" value="1"/>
</dbReference>
<evidence type="ECO:0000256" key="6">
    <source>
        <dbReference type="SAM" id="MobiDB-lite"/>
    </source>
</evidence>
<evidence type="ECO:0000313" key="13">
    <source>
        <dbReference type="Proteomes" id="UP000435112"/>
    </source>
</evidence>
<evidence type="ECO:0000313" key="8">
    <source>
        <dbReference type="EMBL" id="KAE9013350.1"/>
    </source>
</evidence>
<dbReference type="EMBL" id="QXFV01001011">
    <property type="protein sequence ID" value="KAE9018099.1"/>
    <property type="molecule type" value="Genomic_DNA"/>
</dbReference>
<dbReference type="SUPFAM" id="SSF142921">
    <property type="entry name" value="WGR domain-like"/>
    <property type="match status" value="1"/>
</dbReference>
<name>A0A6A3LG74_9STRA</name>
<protein>
    <recommendedName>
        <fullName evidence="1">NAD(+) ADP-ribosyltransferase</fullName>
        <ecNumber evidence="1">2.4.2.30</ecNumber>
    </recommendedName>
</protein>
<evidence type="ECO:0000256" key="4">
    <source>
        <dbReference type="ARBA" id="ARBA00023027"/>
    </source>
</evidence>
<evidence type="ECO:0000313" key="10">
    <source>
        <dbReference type="EMBL" id="KAE9331574.1"/>
    </source>
</evidence>
<dbReference type="EMBL" id="QXFT01001010">
    <property type="protein sequence ID" value="KAE9331574.1"/>
    <property type="molecule type" value="Genomic_DNA"/>
</dbReference>
<dbReference type="GO" id="GO:0006302">
    <property type="term" value="P:double-strand break repair"/>
    <property type="evidence" value="ECO:0007669"/>
    <property type="project" value="TreeGrafter"/>
</dbReference>
<accession>A0A6A3LG74</accession>
<evidence type="ECO:0000256" key="3">
    <source>
        <dbReference type="ARBA" id="ARBA00022679"/>
    </source>
</evidence>
<evidence type="ECO:0000256" key="1">
    <source>
        <dbReference type="ARBA" id="ARBA00012020"/>
    </source>
</evidence>
<dbReference type="Proteomes" id="UP000434957">
    <property type="component" value="Unassembled WGS sequence"/>
</dbReference>
<dbReference type="PANTHER" id="PTHR10459:SF60">
    <property type="entry name" value="POLY [ADP-RIBOSE] POLYMERASE 2"/>
    <property type="match status" value="1"/>
</dbReference>
<evidence type="ECO:0000313" key="11">
    <source>
        <dbReference type="Proteomes" id="UP000429607"/>
    </source>
</evidence>
<comment type="catalytic activity">
    <reaction evidence="5">
        <text>NAD(+) + (ADP-D-ribosyl)n-acceptor = nicotinamide + (ADP-D-ribosyl)n+1-acceptor + H(+).</text>
        <dbReference type="EC" id="2.4.2.30"/>
    </reaction>
</comment>
<dbReference type="Pfam" id="PF05406">
    <property type="entry name" value="WGR"/>
    <property type="match status" value="1"/>
</dbReference>
<comment type="caution">
    <text evidence="9">The sequence shown here is derived from an EMBL/GenBank/DDBJ whole genome shotgun (WGS) entry which is preliminary data.</text>
</comment>
<keyword evidence="2" id="KW-0328">Glycosyltransferase</keyword>
<keyword evidence="3" id="KW-0808">Transferase</keyword>
<dbReference type="SMART" id="SM00773">
    <property type="entry name" value="WGR"/>
    <property type="match status" value="1"/>
</dbReference>